<dbReference type="SUPFAM" id="SSF51735">
    <property type="entry name" value="NAD(P)-binding Rossmann-fold domains"/>
    <property type="match status" value="1"/>
</dbReference>
<keyword evidence="2" id="KW-1185">Reference proteome</keyword>
<name>A0A915Q3J7_9BILA</name>
<protein>
    <submittedName>
        <fullName evidence="3">Uncharacterized protein</fullName>
    </submittedName>
</protein>
<dbReference type="Gene3D" id="3.40.50.720">
    <property type="entry name" value="NAD(P)-binding Rossmann-like Domain"/>
    <property type="match status" value="1"/>
</dbReference>
<dbReference type="InterPro" id="IPR036291">
    <property type="entry name" value="NAD(P)-bd_dom_sf"/>
</dbReference>
<dbReference type="InterPro" id="IPR002347">
    <property type="entry name" value="SDR_fam"/>
</dbReference>
<evidence type="ECO:0000313" key="3">
    <source>
        <dbReference type="WBParaSite" id="sdigi.contig854.g9897.t1"/>
    </source>
</evidence>
<dbReference type="InterPro" id="IPR020904">
    <property type="entry name" value="Sc_DH/Rdtase_CS"/>
</dbReference>
<reference evidence="3" key="1">
    <citation type="submission" date="2022-11" db="UniProtKB">
        <authorList>
            <consortium name="WormBaseParasite"/>
        </authorList>
    </citation>
    <scope>IDENTIFICATION</scope>
</reference>
<dbReference type="Pfam" id="PF00106">
    <property type="entry name" value="adh_short"/>
    <property type="match status" value="1"/>
</dbReference>
<dbReference type="GO" id="GO:0016491">
    <property type="term" value="F:oxidoreductase activity"/>
    <property type="evidence" value="ECO:0007669"/>
    <property type="project" value="UniProtKB-KW"/>
</dbReference>
<dbReference type="AlphaFoldDB" id="A0A915Q3J7"/>
<dbReference type="Proteomes" id="UP000887581">
    <property type="component" value="Unplaced"/>
</dbReference>
<sequence>MLPLILALLILPISFYYILRSILESVQLNELHSRAVFITGCDSGFGYLLAIKCAKGGLPTFAGCLTEQGMKAIDEAAKCTVGKLIPVNIDVTNEESVKNAASFVKRSLETGIKLWALVNNAGSMGVYGYDQWCTVDEYAKDLDVNTLGVIRVTHAFIPLLKESRGRVITITSVCGRLALSGIGPYTVSKFATEAYINILRQELRAFGIHCSILEPGRFKTTLMDKQAMANRINSAWNRLDDAQKTEYGGEVFKKKYCDRFSEFFYDDASASLNLVIDSYYHAITSISPRFRYCIGRDSFYMVLLLVPIGIRDFLICEFYHWITGWPPKLELTSSTAKQA</sequence>
<dbReference type="PANTHER" id="PTHR43313">
    <property type="entry name" value="SHORT-CHAIN DEHYDROGENASE/REDUCTASE FAMILY 9C"/>
    <property type="match status" value="1"/>
</dbReference>
<dbReference type="PANTHER" id="PTHR43313:SF1">
    <property type="entry name" value="3BETA-HYDROXYSTEROID DEHYDROGENASE DHS-16"/>
    <property type="match status" value="1"/>
</dbReference>
<evidence type="ECO:0000313" key="2">
    <source>
        <dbReference type="Proteomes" id="UP000887581"/>
    </source>
</evidence>
<keyword evidence="1" id="KW-0560">Oxidoreductase</keyword>
<dbReference type="PRINTS" id="PR00081">
    <property type="entry name" value="GDHRDH"/>
</dbReference>
<dbReference type="WBParaSite" id="sdigi.contig854.g9897.t1">
    <property type="protein sequence ID" value="sdigi.contig854.g9897.t1"/>
    <property type="gene ID" value="sdigi.contig854.g9897"/>
</dbReference>
<organism evidence="2 3">
    <name type="scientific">Setaria digitata</name>
    <dbReference type="NCBI Taxonomy" id="48799"/>
    <lineage>
        <taxon>Eukaryota</taxon>
        <taxon>Metazoa</taxon>
        <taxon>Ecdysozoa</taxon>
        <taxon>Nematoda</taxon>
        <taxon>Chromadorea</taxon>
        <taxon>Rhabditida</taxon>
        <taxon>Spirurina</taxon>
        <taxon>Spiruromorpha</taxon>
        <taxon>Filarioidea</taxon>
        <taxon>Setariidae</taxon>
        <taxon>Setaria</taxon>
    </lineage>
</organism>
<dbReference type="GO" id="GO:0008202">
    <property type="term" value="P:steroid metabolic process"/>
    <property type="evidence" value="ECO:0007669"/>
    <property type="project" value="TreeGrafter"/>
</dbReference>
<evidence type="ECO:0000256" key="1">
    <source>
        <dbReference type="ARBA" id="ARBA00023002"/>
    </source>
</evidence>
<accession>A0A915Q3J7</accession>
<proteinExistence type="predicted"/>
<dbReference type="PROSITE" id="PS00061">
    <property type="entry name" value="ADH_SHORT"/>
    <property type="match status" value="1"/>
</dbReference>